<dbReference type="SMART" id="SM00388">
    <property type="entry name" value="HisKA"/>
    <property type="match status" value="1"/>
</dbReference>
<sequence length="610" mass="72226">MTRKILFVTLLQVTFLSFDQFFDQIVLPFQWTFTIFITICIFIKQRRESVYIFKKFKSNHDLLYQEVMLNHSLQQILFVIKIIYGLIKNYFEVFFPIKNVKKNLHKLTTFLRELHKFQEQIFNNYKGSTGEQINIVDKPVYLNQILYQYIANYQNKEMYESLPLKLTGLQNNQTFNILVSPCIWKHEKCFIISLINLTDRIKISQLEKLDQYKESVLAILSHDLKNPINVIQSMITLVQEGLYELLDFNNVGVQLQIQSCCNYLQMCQTNVQTLQSFVNDLQDFAQIKQQKLKLVVIQFEIYNLIQEIKNVFQIQFQKKNLELDIQVKLKLNQIYQNDPLRIKQITVKFSDDIQKIIQFCNTIKEQIDSIKSIVDPGILFKNKFKIFICKVTDNESGMSLDIQHGVFRHFATYENQSNINHVGLSLIICRQLCGYIGPIQYMYLRSQAGVGTTFQFAIYKNYDIQHRYDYSEDQSSIDSIDYDISVQSPYKNISPHVTQLLYTKNNKGEMKHSFAYCSNCNQLKLVFIKWMWSIMEEKLLKSHRRKYMTQYFWMLICLTLVDSSATRTSIIQMGKFKSTCLQVLMISKLIKFLQMPEWINSYSNLELLLN</sequence>
<evidence type="ECO:0000259" key="3">
    <source>
        <dbReference type="PROSITE" id="PS50109"/>
    </source>
</evidence>
<dbReference type="InterPro" id="IPR050956">
    <property type="entry name" value="2C_system_His_kinase"/>
</dbReference>
<feature type="transmembrane region" description="Helical" evidence="2">
    <location>
        <begin position="27"/>
        <end position="44"/>
    </location>
</feature>
<dbReference type="EMBL" id="CAJJDN010000149">
    <property type="protein sequence ID" value="CAD8124101.1"/>
    <property type="molecule type" value="Genomic_DNA"/>
</dbReference>
<keyword evidence="1" id="KW-0597">Phosphoprotein</keyword>
<gene>
    <name evidence="4" type="ORF">PSON_ATCC_30995.1.T1490045</name>
</gene>
<reference evidence="4" key="1">
    <citation type="submission" date="2021-01" db="EMBL/GenBank/DDBJ databases">
        <authorList>
            <consortium name="Genoscope - CEA"/>
            <person name="William W."/>
        </authorList>
    </citation>
    <scope>NUCLEOTIDE SEQUENCE</scope>
</reference>
<keyword evidence="2" id="KW-1133">Transmembrane helix</keyword>
<keyword evidence="2" id="KW-0812">Transmembrane</keyword>
<name>A0A8S1R7B0_9CILI</name>
<dbReference type="CDD" id="cd00082">
    <property type="entry name" value="HisKA"/>
    <property type="match status" value="1"/>
</dbReference>
<dbReference type="InterPro" id="IPR003661">
    <property type="entry name" value="HisK_dim/P_dom"/>
</dbReference>
<organism evidence="4 5">
    <name type="scientific">Paramecium sonneborni</name>
    <dbReference type="NCBI Taxonomy" id="65129"/>
    <lineage>
        <taxon>Eukaryota</taxon>
        <taxon>Sar</taxon>
        <taxon>Alveolata</taxon>
        <taxon>Ciliophora</taxon>
        <taxon>Intramacronucleata</taxon>
        <taxon>Oligohymenophorea</taxon>
        <taxon>Peniculida</taxon>
        <taxon>Parameciidae</taxon>
        <taxon>Paramecium</taxon>
    </lineage>
</organism>
<protein>
    <recommendedName>
        <fullName evidence="3">Histidine kinase domain-containing protein</fullName>
    </recommendedName>
</protein>
<dbReference type="Proteomes" id="UP000692954">
    <property type="component" value="Unassembled WGS sequence"/>
</dbReference>
<dbReference type="PROSITE" id="PS50109">
    <property type="entry name" value="HIS_KIN"/>
    <property type="match status" value="1"/>
</dbReference>
<evidence type="ECO:0000256" key="2">
    <source>
        <dbReference type="SAM" id="Phobius"/>
    </source>
</evidence>
<dbReference type="GO" id="GO:0000155">
    <property type="term" value="F:phosphorelay sensor kinase activity"/>
    <property type="evidence" value="ECO:0007669"/>
    <property type="project" value="InterPro"/>
</dbReference>
<keyword evidence="5" id="KW-1185">Reference proteome</keyword>
<evidence type="ECO:0000256" key="1">
    <source>
        <dbReference type="ARBA" id="ARBA00022553"/>
    </source>
</evidence>
<dbReference type="Pfam" id="PF00512">
    <property type="entry name" value="HisKA"/>
    <property type="match status" value="1"/>
</dbReference>
<dbReference type="InterPro" id="IPR005467">
    <property type="entry name" value="His_kinase_dom"/>
</dbReference>
<evidence type="ECO:0000313" key="5">
    <source>
        <dbReference type="Proteomes" id="UP000692954"/>
    </source>
</evidence>
<feature type="domain" description="Histidine kinase" evidence="3">
    <location>
        <begin position="219"/>
        <end position="462"/>
    </location>
</feature>
<keyword evidence="2" id="KW-0472">Membrane</keyword>
<accession>A0A8S1R7B0</accession>
<evidence type="ECO:0000313" key="4">
    <source>
        <dbReference type="EMBL" id="CAD8124101.1"/>
    </source>
</evidence>
<dbReference type="PANTHER" id="PTHR43719:SF28">
    <property type="entry name" value="PEROXIDE STRESS-ACTIVATED HISTIDINE KINASE MAK1-RELATED"/>
    <property type="match status" value="1"/>
</dbReference>
<proteinExistence type="predicted"/>
<dbReference type="AlphaFoldDB" id="A0A8S1R7B0"/>
<comment type="caution">
    <text evidence="4">The sequence shown here is derived from an EMBL/GenBank/DDBJ whole genome shotgun (WGS) entry which is preliminary data.</text>
</comment>
<dbReference type="OrthoDB" id="10266508at2759"/>
<dbReference type="PANTHER" id="PTHR43719">
    <property type="entry name" value="TWO-COMPONENT HISTIDINE KINASE"/>
    <property type="match status" value="1"/>
</dbReference>